<evidence type="ECO:0000313" key="3">
    <source>
        <dbReference type="Proteomes" id="UP000887569"/>
    </source>
</evidence>
<sequence>MLQIFVPATLVVFISWVSFWINRDSAPSRTVIGTMTILSETHLLTGTNRRLPPVSYIKAVDVYLGFCYLIVALALIEYACVAYATKKHNDQMKKFQKREEMQTQHQKPQLQTPDLLRDARIDECTCEQGTSILATIAKRPFKLRPCVKHSRIDLIARIVFPTSFLLFNFIYWIVLLSLAGWLNTAAQEAEDELC</sequence>
<organism evidence="3 4">
    <name type="scientific">Parascaris univalens</name>
    <name type="common">Nematode worm</name>
    <dbReference type="NCBI Taxonomy" id="6257"/>
    <lineage>
        <taxon>Eukaryota</taxon>
        <taxon>Metazoa</taxon>
        <taxon>Ecdysozoa</taxon>
        <taxon>Nematoda</taxon>
        <taxon>Chromadorea</taxon>
        <taxon>Rhabditida</taxon>
        <taxon>Spirurina</taxon>
        <taxon>Ascaridomorpha</taxon>
        <taxon>Ascaridoidea</taxon>
        <taxon>Ascarididae</taxon>
        <taxon>Parascaris</taxon>
    </lineage>
</organism>
<protein>
    <submittedName>
        <fullName evidence="4">Neurotransmitter-gated ion-channel transmembrane domain-containing protein</fullName>
    </submittedName>
</protein>
<dbReference type="WBParaSite" id="PgB13_g016_t01">
    <property type="protein sequence ID" value="PgB13_g016_t01"/>
    <property type="gene ID" value="PgB13_g016"/>
</dbReference>
<keyword evidence="3" id="KW-1185">Reference proteome</keyword>
<feature type="transmembrane region" description="Helical" evidence="1">
    <location>
        <begin position="5"/>
        <end position="21"/>
    </location>
</feature>
<dbReference type="PRINTS" id="PR00253">
    <property type="entry name" value="GABAARECEPTR"/>
</dbReference>
<dbReference type="GO" id="GO:0005230">
    <property type="term" value="F:extracellular ligand-gated monoatomic ion channel activity"/>
    <property type="evidence" value="ECO:0007669"/>
    <property type="project" value="UniProtKB-ARBA"/>
</dbReference>
<dbReference type="Gene3D" id="1.20.58.390">
    <property type="entry name" value="Neurotransmitter-gated ion-channel transmembrane domain"/>
    <property type="match status" value="1"/>
</dbReference>
<dbReference type="AlphaFoldDB" id="A0A914ZVC7"/>
<dbReference type="Pfam" id="PF02932">
    <property type="entry name" value="Neur_chan_memb"/>
    <property type="match status" value="1"/>
</dbReference>
<dbReference type="InterPro" id="IPR006201">
    <property type="entry name" value="Neur_channel"/>
</dbReference>
<dbReference type="InterPro" id="IPR006028">
    <property type="entry name" value="GABAA/Glycine_rcpt"/>
</dbReference>
<dbReference type="Proteomes" id="UP000887569">
    <property type="component" value="Unplaced"/>
</dbReference>
<accession>A0A914ZVC7</accession>
<dbReference type="InterPro" id="IPR038050">
    <property type="entry name" value="Neuro_actylchol_rec"/>
</dbReference>
<keyword evidence="1" id="KW-0812">Transmembrane</keyword>
<dbReference type="InterPro" id="IPR006029">
    <property type="entry name" value="Neurotrans-gated_channel_TM"/>
</dbReference>
<dbReference type="GO" id="GO:0004888">
    <property type="term" value="F:transmembrane signaling receptor activity"/>
    <property type="evidence" value="ECO:0007669"/>
    <property type="project" value="InterPro"/>
</dbReference>
<dbReference type="GO" id="GO:0016020">
    <property type="term" value="C:membrane"/>
    <property type="evidence" value="ECO:0007669"/>
    <property type="project" value="InterPro"/>
</dbReference>
<keyword evidence="1" id="KW-1133">Transmembrane helix</keyword>
<name>A0A914ZVC7_PARUN</name>
<feature type="transmembrane region" description="Helical" evidence="1">
    <location>
        <begin position="154"/>
        <end position="174"/>
    </location>
</feature>
<evidence type="ECO:0000313" key="4">
    <source>
        <dbReference type="WBParaSite" id="PgB13_g016_t01"/>
    </source>
</evidence>
<feature type="domain" description="Neurotransmitter-gated ion-channel transmembrane" evidence="2">
    <location>
        <begin position="5"/>
        <end position="110"/>
    </location>
</feature>
<evidence type="ECO:0000256" key="1">
    <source>
        <dbReference type="SAM" id="Phobius"/>
    </source>
</evidence>
<dbReference type="InterPro" id="IPR036719">
    <property type="entry name" value="Neuro-gated_channel_TM_sf"/>
</dbReference>
<dbReference type="SUPFAM" id="SSF90112">
    <property type="entry name" value="Neurotransmitter-gated ion-channel transmembrane pore"/>
    <property type="match status" value="1"/>
</dbReference>
<feature type="transmembrane region" description="Helical" evidence="1">
    <location>
        <begin position="62"/>
        <end position="84"/>
    </location>
</feature>
<dbReference type="CDD" id="cd19049">
    <property type="entry name" value="LGIC_TM_anion"/>
    <property type="match status" value="1"/>
</dbReference>
<evidence type="ECO:0000259" key="2">
    <source>
        <dbReference type="Pfam" id="PF02932"/>
    </source>
</evidence>
<keyword evidence="1" id="KW-0472">Membrane</keyword>
<dbReference type="PANTHER" id="PTHR18945">
    <property type="entry name" value="NEUROTRANSMITTER GATED ION CHANNEL"/>
    <property type="match status" value="1"/>
</dbReference>
<reference evidence="4" key="1">
    <citation type="submission" date="2022-11" db="UniProtKB">
        <authorList>
            <consortium name="WormBaseParasite"/>
        </authorList>
    </citation>
    <scope>IDENTIFICATION</scope>
</reference>
<proteinExistence type="predicted"/>